<dbReference type="RefSeq" id="WP_244785741.1">
    <property type="nucleotide sequence ID" value="NZ_CP091508.1"/>
</dbReference>
<dbReference type="SUPFAM" id="SSF53850">
    <property type="entry name" value="Periplasmic binding protein-like II"/>
    <property type="match status" value="1"/>
</dbReference>
<dbReference type="Pfam" id="PF00126">
    <property type="entry name" value="HTH_1"/>
    <property type="match status" value="1"/>
</dbReference>
<dbReference type="PROSITE" id="PS50931">
    <property type="entry name" value="HTH_LYSR"/>
    <property type="match status" value="1"/>
</dbReference>
<evidence type="ECO:0000256" key="3">
    <source>
        <dbReference type="ARBA" id="ARBA00023125"/>
    </source>
</evidence>
<evidence type="ECO:0000313" key="6">
    <source>
        <dbReference type="EMBL" id="UOO82237.1"/>
    </source>
</evidence>
<evidence type="ECO:0000313" key="7">
    <source>
        <dbReference type="Proteomes" id="UP000829817"/>
    </source>
</evidence>
<keyword evidence="4" id="KW-0804">Transcription</keyword>
<dbReference type="SUPFAM" id="SSF46785">
    <property type="entry name" value="Winged helix' DNA-binding domain"/>
    <property type="match status" value="1"/>
</dbReference>
<gene>
    <name evidence="6" type="ORF">LVJ83_01810</name>
</gene>
<dbReference type="InterPro" id="IPR005119">
    <property type="entry name" value="LysR_subst-bd"/>
</dbReference>
<dbReference type="Gene3D" id="3.40.190.290">
    <property type="match status" value="1"/>
</dbReference>
<dbReference type="PANTHER" id="PTHR30419">
    <property type="entry name" value="HTH-TYPE TRANSCRIPTIONAL REGULATOR YBHD"/>
    <property type="match status" value="1"/>
</dbReference>
<dbReference type="Gene3D" id="1.10.10.10">
    <property type="entry name" value="Winged helix-like DNA-binding domain superfamily/Winged helix DNA-binding domain"/>
    <property type="match status" value="1"/>
</dbReference>
<dbReference type="PRINTS" id="PR00039">
    <property type="entry name" value="HTHLYSR"/>
</dbReference>
<evidence type="ECO:0000256" key="4">
    <source>
        <dbReference type="ARBA" id="ARBA00023163"/>
    </source>
</evidence>
<sequence length="298" mass="34106">MDFKSLHCFIEVVRLQSFSAAADKLHLTQPTVSKIILALEQQLGIPLLYKESGRKKRQVTPTPIGTQVYRHALNLLHERDLLLQDIHDYRQIKTGTLRIGISLLGSRLLTDAFFAFRQAWPGIELSFLEEGSLAIEKALRNNELDVGQLLAPVSGEFDSIPLCDYRLMVLMRRDALRHNHPLPLRSLQHEAFILFGENFSLNDMIQTACQQQGFAPNVVCRTSQWDLLANMVERHMGIALLPEYYTRTMNPEIFAAVPLTQPEIRWQLAMGWKKHQQPSPALRAWLDIVRSQFPMPST</sequence>
<dbReference type="InterPro" id="IPR000847">
    <property type="entry name" value="LysR_HTH_N"/>
</dbReference>
<keyword evidence="2" id="KW-0805">Transcription regulation</keyword>
<evidence type="ECO:0000256" key="2">
    <source>
        <dbReference type="ARBA" id="ARBA00023015"/>
    </source>
</evidence>
<reference evidence="6 7" key="1">
    <citation type="journal article" date="2022" name="Res Sq">
        <title>Evolution of multicellular longitudinally dividing oral cavity symbionts (Neisseriaceae).</title>
        <authorList>
            <person name="Nyongesa S."/>
            <person name="Weber P."/>
            <person name="Bernet E."/>
            <person name="Pullido F."/>
            <person name="Nieckarz M."/>
            <person name="Delaby M."/>
            <person name="Nieves C."/>
            <person name="Viehboeck T."/>
            <person name="Krause N."/>
            <person name="Rivera-Millot A."/>
            <person name="Nakamura A."/>
            <person name="Vischer N."/>
            <person name="VanNieuwenhze M."/>
            <person name="Brun Y."/>
            <person name="Cava F."/>
            <person name="Bulgheresi S."/>
            <person name="Veyrier F."/>
        </authorList>
    </citation>
    <scope>NUCLEOTIDE SEQUENCE [LARGE SCALE GENOMIC DNA]</scope>
    <source>
        <strain evidence="6 7">CCUG 63373m</strain>
    </source>
</reference>
<feature type="domain" description="HTH lysR-type" evidence="5">
    <location>
        <begin position="1"/>
        <end position="62"/>
    </location>
</feature>
<protein>
    <submittedName>
        <fullName evidence="6">LysR family transcriptional regulator</fullName>
    </submittedName>
</protein>
<proteinExistence type="inferred from homology"/>
<name>A0ABY4DUE8_9NEIS</name>
<dbReference type="PANTHER" id="PTHR30419:SF8">
    <property type="entry name" value="NITROGEN ASSIMILATION TRANSCRIPTIONAL ACTIVATOR-RELATED"/>
    <property type="match status" value="1"/>
</dbReference>
<dbReference type="Pfam" id="PF03466">
    <property type="entry name" value="LysR_substrate"/>
    <property type="match status" value="1"/>
</dbReference>
<accession>A0ABY4DUE8</accession>
<evidence type="ECO:0000259" key="5">
    <source>
        <dbReference type="PROSITE" id="PS50931"/>
    </source>
</evidence>
<dbReference type="Proteomes" id="UP000829817">
    <property type="component" value="Chromosome"/>
</dbReference>
<keyword evidence="3" id="KW-0238">DNA-binding</keyword>
<dbReference type="InterPro" id="IPR036390">
    <property type="entry name" value="WH_DNA-bd_sf"/>
</dbReference>
<comment type="similarity">
    <text evidence="1">Belongs to the LysR transcriptional regulatory family.</text>
</comment>
<dbReference type="InterPro" id="IPR050950">
    <property type="entry name" value="HTH-type_LysR_regulators"/>
</dbReference>
<organism evidence="6 7">
    <name type="scientific">Uruburuella testudinis</name>
    <dbReference type="NCBI Taxonomy" id="1282863"/>
    <lineage>
        <taxon>Bacteria</taxon>
        <taxon>Pseudomonadati</taxon>
        <taxon>Pseudomonadota</taxon>
        <taxon>Betaproteobacteria</taxon>
        <taxon>Neisseriales</taxon>
        <taxon>Neisseriaceae</taxon>
        <taxon>Uruburuella</taxon>
    </lineage>
</organism>
<keyword evidence="7" id="KW-1185">Reference proteome</keyword>
<dbReference type="InterPro" id="IPR036388">
    <property type="entry name" value="WH-like_DNA-bd_sf"/>
</dbReference>
<evidence type="ECO:0000256" key="1">
    <source>
        <dbReference type="ARBA" id="ARBA00009437"/>
    </source>
</evidence>
<dbReference type="EMBL" id="CP091508">
    <property type="protein sequence ID" value="UOO82237.1"/>
    <property type="molecule type" value="Genomic_DNA"/>
</dbReference>